<keyword evidence="1" id="KW-0732">Signal</keyword>
<dbReference type="Proteomes" id="UP000557872">
    <property type="component" value="Unassembled WGS sequence"/>
</dbReference>
<accession>A0A851GNM2</accession>
<dbReference type="Pfam" id="PF07589">
    <property type="entry name" value="PEP-CTERM"/>
    <property type="match status" value="1"/>
</dbReference>
<dbReference type="NCBIfam" id="TIGR02595">
    <property type="entry name" value="PEP_CTERM"/>
    <property type="match status" value="1"/>
</dbReference>
<keyword evidence="4" id="KW-1185">Reference proteome</keyword>
<evidence type="ECO:0000313" key="4">
    <source>
        <dbReference type="Proteomes" id="UP000557872"/>
    </source>
</evidence>
<evidence type="ECO:0000259" key="2">
    <source>
        <dbReference type="Pfam" id="PF07589"/>
    </source>
</evidence>
<dbReference type="EMBL" id="JACBAZ010000012">
    <property type="protein sequence ID" value="NWK57441.1"/>
    <property type="molecule type" value="Genomic_DNA"/>
</dbReference>
<dbReference type="InterPro" id="IPR013424">
    <property type="entry name" value="Ice-binding_C"/>
</dbReference>
<feature type="signal peptide" evidence="1">
    <location>
        <begin position="1"/>
        <end position="20"/>
    </location>
</feature>
<sequence>MKTTVITMMIGSLAIGAAQAVIIAEDNFNSYTSTEDVGGQNGGSGTPGWSGAWSGGDGDFVVTSGAALGRGFSLNERDFSGGAITIGVNDTMTVDFTLIRNETQSGRGIGLQLLNGSGFTYFIGKRQNGTVGLHITGTTNATGSNLINFASSGTEENIKAIITYDGTNTSIKLEDSNETGLAPYTFAGQLTVDGIGIQSLHASTLTNGIDNISVDVTTVPEPSSAALLGLSGVALFLRRRK</sequence>
<feature type="domain" description="Ice-binding protein C-terminal" evidence="2">
    <location>
        <begin position="218"/>
        <end position="240"/>
    </location>
</feature>
<evidence type="ECO:0000313" key="3">
    <source>
        <dbReference type="EMBL" id="NWK57441.1"/>
    </source>
</evidence>
<name>A0A851GNM2_9BACT</name>
<evidence type="ECO:0000256" key="1">
    <source>
        <dbReference type="SAM" id="SignalP"/>
    </source>
</evidence>
<dbReference type="AlphaFoldDB" id="A0A851GNM2"/>
<gene>
    <name evidence="3" type="ORF">HW115_17615</name>
</gene>
<comment type="caution">
    <text evidence="3">The sequence shown here is derived from an EMBL/GenBank/DDBJ whole genome shotgun (WGS) entry which is preliminary data.</text>
</comment>
<protein>
    <submittedName>
        <fullName evidence="3">PEP-CTERM sorting domain-containing protein</fullName>
    </submittedName>
</protein>
<reference evidence="3 4" key="1">
    <citation type="submission" date="2020-07" db="EMBL/GenBank/DDBJ databases">
        <title>Roseicoccus Jingziensis gen. nov., sp. nov., isolated from coastal seawater.</title>
        <authorList>
            <person name="Feng X."/>
        </authorList>
    </citation>
    <scope>NUCLEOTIDE SEQUENCE [LARGE SCALE GENOMIC DNA]</scope>
    <source>
        <strain evidence="3 4">N1E253</strain>
    </source>
</reference>
<dbReference type="RefSeq" id="WP_178934514.1">
    <property type="nucleotide sequence ID" value="NZ_JACBAZ010000012.1"/>
</dbReference>
<feature type="chain" id="PRO_5032272551" evidence="1">
    <location>
        <begin position="21"/>
        <end position="241"/>
    </location>
</feature>
<proteinExistence type="predicted"/>
<organism evidence="3 4">
    <name type="scientific">Oceaniferula marina</name>
    <dbReference type="NCBI Taxonomy" id="2748318"/>
    <lineage>
        <taxon>Bacteria</taxon>
        <taxon>Pseudomonadati</taxon>
        <taxon>Verrucomicrobiota</taxon>
        <taxon>Verrucomicrobiia</taxon>
        <taxon>Verrucomicrobiales</taxon>
        <taxon>Verrucomicrobiaceae</taxon>
        <taxon>Oceaniferula</taxon>
    </lineage>
</organism>